<evidence type="ECO:0000313" key="3">
    <source>
        <dbReference type="Proteomes" id="UP001314170"/>
    </source>
</evidence>
<reference evidence="2 3" key="1">
    <citation type="submission" date="2024-01" db="EMBL/GenBank/DDBJ databases">
        <authorList>
            <person name="Waweru B."/>
        </authorList>
    </citation>
    <scope>NUCLEOTIDE SEQUENCE [LARGE SCALE GENOMIC DNA]</scope>
</reference>
<comment type="caution">
    <text evidence="2">The sequence shown here is derived from an EMBL/GenBank/DDBJ whole genome shotgun (WGS) entry which is preliminary data.</text>
</comment>
<name>A0AAV1QZH9_9ROSI</name>
<sequence>MASDGERGRLLVVQEKRLSVGNGGLMAMVVLKKEMAIVEWNERHVCPLPALLALGDIYKARTHFTLLVTSASLLLLKNPFTSSQSNRQTHLPSLSSADFTFSL</sequence>
<evidence type="ECO:0000313" key="2">
    <source>
        <dbReference type="EMBL" id="CAK7327146.1"/>
    </source>
</evidence>
<evidence type="ECO:0000256" key="1">
    <source>
        <dbReference type="SAM" id="MobiDB-lite"/>
    </source>
</evidence>
<proteinExistence type="predicted"/>
<feature type="region of interest" description="Disordered" evidence="1">
    <location>
        <begin position="82"/>
        <end position="103"/>
    </location>
</feature>
<dbReference type="AlphaFoldDB" id="A0AAV1QZH9"/>
<organism evidence="2 3">
    <name type="scientific">Dovyalis caffra</name>
    <dbReference type="NCBI Taxonomy" id="77055"/>
    <lineage>
        <taxon>Eukaryota</taxon>
        <taxon>Viridiplantae</taxon>
        <taxon>Streptophyta</taxon>
        <taxon>Embryophyta</taxon>
        <taxon>Tracheophyta</taxon>
        <taxon>Spermatophyta</taxon>
        <taxon>Magnoliopsida</taxon>
        <taxon>eudicotyledons</taxon>
        <taxon>Gunneridae</taxon>
        <taxon>Pentapetalae</taxon>
        <taxon>rosids</taxon>
        <taxon>fabids</taxon>
        <taxon>Malpighiales</taxon>
        <taxon>Salicaceae</taxon>
        <taxon>Flacourtieae</taxon>
        <taxon>Dovyalis</taxon>
    </lineage>
</organism>
<keyword evidence="3" id="KW-1185">Reference proteome</keyword>
<dbReference type="EMBL" id="CAWUPB010000851">
    <property type="protein sequence ID" value="CAK7327146.1"/>
    <property type="molecule type" value="Genomic_DNA"/>
</dbReference>
<gene>
    <name evidence="2" type="ORF">DCAF_LOCUS4853</name>
</gene>
<protein>
    <submittedName>
        <fullName evidence="2">Uncharacterized protein</fullName>
    </submittedName>
</protein>
<accession>A0AAV1QZH9</accession>
<dbReference type="Proteomes" id="UP001314170">
    <property type="component" value="Unassembled WGS sequence"/>
</dbReference>